<protein>
    <submittedName>
        <fullName evidence="2">Uncharacterized protein</fullName>
    </submittedName>
</protein>
<proteinExistence type="predicted"/>
<gene>
    <name evidence="2" type="ORF">SKAU_G00047810</name>
</gene>
<sequence length="118" mass="12949">MMEDQERAKGVPKDAVRPRPDAAERCRADAEAGKEINSPVLVILDLNRGNGFVCSAVVTLGRNRTSGIYPCRFPAAKERVLKVANVTRSIKAIPQVRGCRNKQDKSRAQQWVALSTSS</sequence>
<dbReference type="EMBL" id="JAINUF010000002">
    <property type="protein sequence ID" value="KAJ8374201.1"/>
    <property type="molecule type" value="Genomic_DNA"/>
</dbReference>
<comment type="caution">
    <text evidence="2">The sequence shown here is derived from an EMBL/GenBank/DDBJ whole genome shotgun (WGS) entry which is preliminary data.</text>
</comment>
<evidence type="ECO:0000313" key="2">
    <source>
        <dbReference type="EMBL" id="KAJ8374201.1"/>
    </source>
</evidence>
<feature type="region of interest" description="Disordered" evidence="1">
    <location>
        <begin position="1"/>
        <end position="29"/>
    </location>
</feature>
<organism evidence="2 3">
    <name type="scientific">Synaphobranchus kaupii</name>
    <name type="common">Kaup's arrowtooth eel</name>
    <dbReference type="NCBI Taxonomy" id="118154"/>
    <lineage>
        <taxon>Eukaryota</taxon>
        <taxon>Metazoa</taxon>
        <taxon>Chordata</taxon>
        <taxon>Craniata</taxon>
        <taxon>Vertebrata</taxon>
        <taxon>Euteleostomi</taxon>
        <taxon>Actinopterygii</taxon>
        <taxon>Neopterygii</taxon>
        <taxon>Teleostei</taxon>
        <taxon>Anguilliformes</taxon>
        <taxon>Synaphobranchidae</taxon>
        <taxon>Synaphobranchus</taxon>
    </lineage>
</organism>
<evidence type="ECO:0000313" key="3">
    <source>
        <dbReference type="Proteomes" id="UP001152622"/>
    </source>
</evidence>
<keyword evidence="3" id="KW-1185">Reference proteome</keyword>
<name>A0A9Q1G2U3_SYNKA</name>
<dbReference type="Proteomes" id="UP001152622">
    <property type="component" value="Chromosome 2"/>
</dbReference>
<dbReference type="AlphaFoldDB" id="A0A9Q1G2U3"/>
<reference evidence="2" key="1">
    <citation type="journal article" date="2023" name="Science">
        <title>Genome structures resolve the early diversification of teleost fishes.</title>
        <authorList>
            <person name="Parey E."/>
            <person name="Louis A."/>
            <person name="Montfort J."/>
            <person name="Bouchez O."/>
            <person name="Roques C."/>
            <person name="Iampietro C."/>
            <person name="Lluch J."/>
            <person name="Castinel A."/>
            <person name="Donnadieu C."/>
            <person name="Desvignes T."/>
            <person name="Floi Bucao C."/>
            <person name="Jouanno E."/>
            <person name="Wen M."/>
            <person name="Mejri S."/>
            <person name="Dirks R."/>
            <person name="Jansen H."/>
            <person name="Henkel C."/>
            <person name="Chen W.J."/>
            <person name="Zahm M."/>
            <person name="Cabau C."/>
            <person name="Klopp C."/>
            <person name="Thompson A.W."/>
            <person name="Robinson-Rechavi M."/>
            <person name="Braasch I."/>
            <person name="Lecointre G."/>
            <person name="Bobe J."/>
            <person name="Postlethwait J.H."/>
            <person name="Berthelot C."/>
            <person name="Roest Crollius H."/>
            <person name="Guiguen Y."/>
        </authorList>
    </citation>
    <scope>NUCLEOTIDE SEQUENCE</scope>
    <source>
        <strain evidence="2">WJC10195</strain>
    </source>
</reference>
<evidence type="ECO:0000256" key="1">
    <source>
        <dbReference type="SAM" id="MobiDB-lite"/>
    </source>
</evidence>
<accession>A0A9Q1G2U3</accession>